<dbReference type="GO" id="GO:0003677">
    <property type="term" value="F:DNA binding"/>
    <property type="evidence" value="ECO:0007669"/>
    <property type="project" value="InterPro"/>
</dbReference>
<keyword evidence="4" id="KW-1185">Reference proteome</keyword>
<comment type="caution">
    <text evidence="3">The sequence shown here is derived from an EMBL/GenBank/DDBJ whole genome shotgun (WGS) entry which is preliminary data.</text>
</comment>
<dbReference type="AlphaFoldDB" id="A0A398CWJ5"/>
<dbReference type="InterPro" id="IPR041657">
    <property type="entry name" value="HTH_17"/>
</dbReference>
<accession>A0A398CWJ5</accession>
<dbReference type="RefSeq" id="WP_119149597.1">
    <property type="nucleotide sequence ID" value="NZ_JBHSOV010000005.1"/>
</dbReference>
<proteinExistence type="predicted"/>
<dbReference type="Proteomes" id="UP000266340">
    <property type="component" value="Unassembled WGS sequence"/>
</dbReference>
<dbReference type="InterPro" id="IPR010093">
    <property type="entry name" value="SinI_DNA-bd"/>
</dbReference>
<dbReference type="OrthoDB" id="9805928at2"/>
<organism evidence="3 4">
    <name type="scientific">Cohnella faecalis</name>
    <dbReference type="NCBI Taxonomy" id="2315694"/>
    <lineage>
        <taxon>Bacteria</taxon>
        <taxon>Bacillati</taxon>
        <taxon>Bacillota</taxon>
        <taxon>Bacilli</taxon>
        <taxon>Bacillales</taxon>
        <taxon>Paenibacillaceae</taxon>
        <taxon>Cohnella</taxon>
    </lineage>
</organism>
<dbReference type="Gene3D" id="3.40.190.10">
    <property type="entry name" value="Periplasmic binding protein-like II"/>
    <property type="match status" value="1"/>
</dbReference>
<protein>
    <submittedName>
        <fullName evidence="3">Helix-turn-helix domain-containing protein</fullName>
    </submittedName>
</protein>
<sequence length="310" mass="33775">MSQDMSYTTEEIAKLLKISKLTVYDLIKKGELRSYRVGKQMRVDASDLEQYKLRAKGGALPAAPRPISQAASGGPVRQLVITGQDISLDLLAKHLEKQASDVRPLRSFVGSMESLVALYRGEADIVSAHLIDGDTGEYNVPYVSRLLTGHSYLIVNLLIRTAGFYVAPGNPRGIQGFQDLAKPGLRIVNREKGSGARVLLDEKLRLQRISPSVLDGYEQEESNHMAVAGKVASGAADVGIGTEKAALIVGKVDFIPLVQERVDLVMLKTPRNLEWIEAVLSILRSEAFLAELGAIYGYDLSRTGQIVAET</sequence>
<dbReference type="InterPro" id="IPR024370">
    <property type="entry name" value="PBP_domain"/>
</dbReference>
<gene>
    <name evidence="3" type="ORF">D3H35_12015</name>
</gene>
<dbReference type="NCBIfam" id="TIGR01764">
    <property type="entry name" value="excise"/>
    <property type="match status" value="1"/>
</dbReference>
<reference evidence="3 4" key="1">
    <citation type="submission" date="2018-09" db="EMBL/GenBank/DDBJ databases">
        <title>Cohnella cavernae sp. nov., isolated from a karst cave.</title>
        <authorList>
            <person name="Zhu H."/>
        </authorList>
    </citation>
    <scope>NUCLEOTIDE SEQUENCE [LARGE SCALE GENOMIC DNA]</scope>
    <source>
        <strain evidence="3 4">K2E09-144</strain>
    </source>
</reference>
<dbReference type="EMBL" id="QXJM01000037">
    <property type="protein sequence ID" value="RIE03394.1"/>
    <property type="molecule type" value="Genomic_DNA"/>
</dbReference>
<dbReference type="Pfam" id="PF12728">
    <property type="entry name" value="HTH_17"/>
    <property type="match status" value="1"/>
</dbReference>
<evidence type="ECO:0000313" key="3">
    <source>
        <dbReference type="EMBL" id="RIE03394.1"/>
    </source>
</evidence>
<feature type="domain" description="PBP" evidence="1">
    <location>
        <begin position="92"/>
        <end position="283"/>
    </location>
</feature>
<evidence type="ECO:0000313" key="4">
    <source>
        <dbReference type="Proteomes" id="UP000266340"/>
    </source>
</evidence>
<evidence type="ECO:0000259" key="1">
    <source>
        <dbReference type="Pfam" id="PF12727"/>
    </source>
</evidence>
<dbReference type="Pfam" id="PF12727">
    <property type="entry name" value="PBP_like"/>
    <property type="match status" value="1"/>
</dbReference>
<evidence type="ECO:0000259" key="2">
    <source>
        <dbReference type="Pfam" id="PF12728"/>
    </source>
</evidence>
<dbReference type="PANTHER" id="PTHR38431:SF1">
    <property type="entry name" value="BLL2305 PROTEIN"/>
    <property type="match status" value="1"/>
</dbReference>
<dbReference type="PANTHER" id="PTHR38431">
    <property type="entry name" value="BLL2305 PROTEIN"/>
    <property type="match status" value="1"/>
</dbReference>
<feature type="domain" description="Helix-turn-helix" evidence="2">
    <location>
        <begin position="7"/>
        <end position="53"/>
    </location>
</feature>
<dbReference type="SUPFAM" id="SSF53850">
    <property type="entry name" value="Periplasmic binding protein-like II"/>
    <property type="match status" value="1"/>
</dbReference>
<name>A0A398CWJ5_9BACL</name>